<dbReference type="Gene3D" id="3.10.129.10">
    <property type="entry name" value="Hotdog Thioesterase"/>
    <property type="match status" value="1"/>
</dbReference>
<accession>A0A931MEF4</accession>
<sequence length="175" mass="19096">MTMLTPEILAYVGVSAATEFACDPVEQGAVRRYAQAIMDEDPNYGPDAPTDTPWGGPIAPPLFVNHAIRRPLGAPDIVQERAKDPHFDGTGAPSGGLPPIEPLKGFAVLNGGAEFELYRYARHGERVQVTQRYADITEKTSSKGSMILVTVEAEIRTAENELLLRARRTLIRRPA</sequence>
<dbReference type="Proteomes" id="UP000651050">
    <property type="component" value="Unassembled WGS sequence"/>
</dbReference>
<name>A0A931MEF4_9BURK</name>
<reference evidence="2" key="1">
    <citation type="submission" date="2020-11" db="EMBL/GenBank/DDBJ databases">
        <title>Bacterial whole genome sequence for Caenimonas sp. DR4.4.</title>
        <authorList>
            <person name="Le V."/>
            <person name="Ko S.-R."/>
            <person name="Ahn C.-Y."/>
            <person name="Oh H.-M."/>
        </authorList>
    </citation>
    <scope>NUCLEOTIDE SEQUENCE</scope>
    <source>
        <strain evidence="2">DR4.4</strain>
    </source>
</reference>
<proteinExistence type="predicted"/>
<dbReference type="InterPro" id="IPR039569">
    <property type="entry name" value="FAS1-like_DH_region"/>
</dbReference>
<dbReference type="EMBL" id="JADWYS010000001">
    <property type="protein sequence ID" value="MBG9386434.1"/>
    <property type="molecule type" value="Genomic_DNA"/>
</dbReference>
<dbReference type="InterPro" id="IPR029069">
    <property type="entry name" value="HotDog_dom_sf"/>
</dbReference>
<evidence type="ECO:0000259" key="1">
    <source>
        <dbReference type="Pfam" id="PF13452"/>
    </source>
</evidence>
<evidence type="ECO:0000313" key="2">
    <source>
        <dbReference type="EMBL" id="MBG9386434.1"/>
    </source>
</evidence>
<protein>
    <submittedName>
        <fullName evidence="2">MaoC family dehydratase N-terminal domain-containing protein</fullName>
    </submittedName>
</protein>
<evidence type="ECO:0000313" key="3">
    <source>
        <dbReference type="Proteomes" id="UP000651050"/>
    </source>
</evidence>
<dbReference type="AlphaFoldDB" id="A0A931MEF4"/>
<dbReference type="RefSeq" id="WP_196984422.1">
    <property type="nucleotide sequence ID" value="NZ_JADWYS010000001.1"/>
</dbReference>
<gene>
    <name evidence="2" type="ORF">I5803_00225</name>
</gene>
<keyword evidence="3" id="KW-1185">Reference proteome</keyword>
<feature type="domain" description="FAS1-like dehydratase" evidence="1">
    <location>
        <begin position="22"/>
        <end position="162"/>
    </location>
</feature>
<dbReference type="Pfam" id="PF13452">
    <property type="entry name" value="FAS1_DH_region"/>
    <property type="match status" value="1"/>
</dbReference>
<comment type="caution">
    <text evidence="2">The sequence shown here is derived from an EMBL/GenBank/DDBJ whole genome shotgun (WGS) entry which is preliminary data.</text>
</comment>
<dbReference type="SUPFAM" id="SSF54637">
    <property type="entry name" value="Thioesterase/thiol ester dehydrase-isomerase"/>
    <property type="match status" value="1"/>
</dbReference>
<organism evidence="2 3">
    <name type="scientific">Caenimonas aquaedulcis</name>
    <dbReference type="NCBI Taxonomy" id="2793270"/>
    <lineage>
        <taxon>Bacteria</taxon>
        <taxon>Pseudomonadati</taxon>
        <taxon>Pseudomonadota</taxon>
        <taxon>Betaproteobacteria</taxon>
        <taxon>Burkholderiales</taxon>
        <taxon>Comamonadaceae</taxon>
        <taxon>Caenimonas</taxon>
    </lineage>
</organism>